<name>A0ABP8J5M7_9MICO</name>
<feature type="compositionally biased region" description="Pro residues" evidence="1">
    <location>
        <begin position="1195"/>
        <end position="1235"/>
    </location>
</feature>
<feature type="compositionally biased region" description="Low complexity" evidence="1">
    <location>
        <begin position="51"/>
        <end position="64"/>
    </location>
</feature>
<feature type="transmembrane region" description="Helical" evidence="2">
    <location>
        <begin position="318"/>
        <end position="341"/>
    </location>
</feature>
<feature type="transmembrane region" description="Helical" evidence="2">
    <location>
        <begin position="1033"/>
        <end position="1051"/>
    </location>
</feature>
<keyword evidence="2" id="KW-0812">Transmembrane</keyword>
<feature type="transmembrane region" description="Helical" evidence="2">
    <location>
        <begin position="645"/>
        <end position="665"/>
    </location>
</feature>
<feature type="transmembrane region" description="Helical" evidence="2">
    <location>
        <begin position="747"/>
        <end position="764"/>
    </location>
</feature>
<feature type="transmembrane region" description="Helical" evidence="2">
    <location>
        <begin position="819"/>
        <end position="840"/>
    </location>
</feature>
<feature type="transmembrane region" description="Helical" evidence="2">
    <location>
        <begin position="267"/>
        <end position="285"/>
    </location>
</feature>
<feature type="transmembrane region" description="Helical" evidence="2">
    <location>
        <begin position="464"/>
        <end position="486"/>
    </location>
</feature>
<sequence>MDTGADPGYLIVWLWISWAVALPVLLAAGIATLISLGAGRGAAEAPRPRATRAAGRPGYRSPRPGTMPPRPPWVPQADAQVAGPPIPRSAAHPGMHAPGNQSPGMHAPGMQAPRTAAPTPGQPVAGHLAPGHPVLGRSQGGRPAPSPARTDRSVLYPNLLLGVACLFVLAAAVVFAGISQSAVLRAVSIWAVALLAYGAGLLLHGLAPRLRPIGIALTGLGLALVPIAGGLLGGLSLTSPSLAWFISSAVGALCYGFAAFRLRSALITWFGLLFVLSLVLSMMALTPAPTVWYFCALVLAATAFAVAARLLTGRVHPAFVLPHLVLGEVVAPAAVVASVFIDPFPSAWAWAALFAVLGVHYLVGAWCLGSTVRGPIARLALSTSLIWAVGATIGSLWPDQPPATQAGAMVLTALALSAGFLGEALLHRRRTLATWFVLGVAAGIGLIATLVSPFSLASPLVRPLAGGTIALTVLLVVLLVVCALRFDLPPARAGAVALGCTLGPWAAAALGVSDAEVSPSSGAPYLFLMVGLVLVLAADGAGAAWITSKRGRHLLHLRRSAPLLSAVTSGTLLAPAFGAPDAGHPLLAFGGYLVLLLALCAAAWAVRSALLLTGAIPLVTAAALTVASSYGADGLRMTAPVPNDVVRLGLTVALLGGVVVAEVLLLRAGRRWRARYAGTMALLLAGAVALDVLVPVFPAPDSDLGLGVLALGAVGGLLLLHAVVVFGHRMRPRAPGSRHAPPGLGSTAVWVGLGALTVLTVFRAGQASTLFAVITCVLLAAAGAHATLVHRNQWLLLPVAAASAIAVIKLSGLPFDDGALRTVVSAWVVWALWYGCYWALTSAGKPATAPLAVAFAAAVTAIVATPLLDVEVPWLNSVTQLAVGVSVTIPALMLALLTARVRDTTIRRILPECASFVGAIGLMIAAHGVVSTALVVNLHFLAAVAWLWAWLADRRGDAPVGGTLRRVISAAAVSLTGVYAGLVDGGWYTVLFLVDHVALLVYGAVRSRAWALWWGLGASVAAIVWFLRDLVWLALIVLALVLIGVVVWLLLRKPQDQTRGGQQAPRPGGSVGPEGPGYPRGPGYSRAPGAPGPGFRQTEPRVSQAGPGVPQAGPGVPQAGPGVPGPRSAAEAAPRPPVPPHARPGGIPGTSPGGPAPNGPAQTPYPGSGGRPEQPSPWGPPGWAGRPDEQWSPRPQQPRPPGPPHTPGPPHSSEPPPPGPPAPPGPPPPNRSPHG</sequence>
<feature type="transmembrane region" description="Helical" evidence="2">
    <location>
        <begin position="847"/>
        <end position="868"/>
    </location>
</feature>
<feature type="transmembrane region" description="Helical" evidence="2">
    <location>
        <begin position="795"/>
        <end position="813"/>
    </location>
</feature>
<feature type="transmembrane region" description="Helical" evidence="2">
    <location>
        <begin position="525"/>
        <end position="548"/>
    </location>
</feature>
<feature type="transmembrane region" description="Helical" evidence="2">
    <location>
        <begin position="493"/>
        <end position="513"/>
    </location>
</feature>
<feature type="transmembrane region" description="Helical" evidence="2">
    <location>
        <begin position="560"/>
        <end position="580"/>
    </location>
</feature>
<feature type="transmembrane region" description="Helical" evidence="2">
    <location>
        <begin position="184"/>
        <end position="203"/>
    </location>
</feature>
<feature type="transmembrane region" description="Helical" evidence="2">
    <location>
        <begin position="291"/>
        <end position="311"/>
    </location>
</feature>
<evidence type="ECO:0000256" key="2">
    <source>
        <dbReference type="SAM" id="Phobius"/>
    </source>
</evidence>
<feature type="transmembrane region" description="Helical" evidence="2">
    <location>
        <begin position="1010"/>
        <end position="1027"/>
    </location>
</feature>
<reference evidence="4" key="1">
    <citation type="journal article" date="2019" name="Int. J. Syst. Evol. Microbiol.">
        <title>The Global Catalogue of Microorganisms (GCM) 10K type strain sequencing project: providing services to taxonomists for standard genome sequencing and annotation.</title>
        <authorList>
            <consortium name="The Broad Institute Genomics Platform"/>
            <consortium name="The Broad Institute Genome Sequencing Center for Infectious Disease"/>
            <person name="Wu L."/>
            <person name="Ma J."/>
        </authorList>
    </citation>
    <scope>NUCLEOTIDE SEQUENCE [LARGE SCALE GENOMIC DNA]</scope>
    <source>
        <strain evidence="4">JCM 17808</strain>
    </source>
</reference>
<evidence type="ECO:0000256" key="1">
    <source>
        <dbReference type="SAM" id="MobiDB-lite"/>
    </source>
</evidence>
<comment type="caution">
    <text evidence="3">The sequence shown here is derived from an EMBL/GenBank/DDBJ whole genome shotgun (WGS) entry which is preliminary data.</text>
</comment>
<feature type="transmembrane region" description="Helical" evidence="2">
    <location>
        <begin position="432"/>
        <end position="452"/>
    </location>
</feature>
<evidence type="ECO:0000313" key="4">
    <source>
        <dbReference type="Proteomes" id="UP001500642"/>
    </source>
</evidence>
<feature type="transmembrane region" description="Helical" evidence="2">
    <location>
        <begin position="586"/>
        <end position="605"/>
    </location>
</feature>
<gene>
    <name evidence="3" type="ORF">GCM10023167_07430</name>
</gene>
<feature type="transmembrane region" description="Helical" evidence="2">
    <location>
        <begin position="909"/>
        <end position="926"/>
    </location>
</feature>
<protein>
    <recommendedName>
        <fullName evidence="5">DUF2339 domain-containing protein</fullName>
    </recommendedName>
</protein>
<keyword evidence="2" id="KW-1133">Transmembrane helix</keyword>
<keyword evidence="2" id="KW-0472">Membrane</keyword>
<feature type="transmembrane region" description="Helical" evidence="2">
    <location>
        <begin position="403"/>
        <end position="425"/>
    </location>
</feature>
<feature type="transmembrane region" description="Helical" evidence="2">
    <location>
        <begin position="376"/>
        <end position="397"/>
    </location>
</feature>
<proteinExistence type="predicted"/>
<accession>A0ABP8J5M7</accession>
<feature type="region of interest" description="Disordered" evidence="1">
    <location>
        <begin position="39"/>
        <end position="149"/>
    </location>
</feature>
<keyword evidence="4" id="KW-1185">Reference proteome</keyword>
<dbReference type="EMBL" id="BAABGL010000003">
    <property type="protein sequence ID" value="GAA4385550.1"/>
    <property type="molecule type" value="Genomic_DNA"/>
</dbReference>
<feature type="transmembrane region" description="Helical" evidence="2">
    <location>
        <begin position="770"/>
        <end position="788"/>
    </location>
</feature>
<feature type="compositionally biased region" description="Pro residues" evidence="1">
    <location>
        <begin position="65"/>
        <end position="74"/>
    </location>
</feature>
<feature type="transmembrane region" description="Helical" evidence="2">
    <location>
        <begin position="610"/>
        <end position="630"/>
    </location>
</feature>
<evidence type="ECO:0000313" key="3">
    <source>
        <dbReference type="EMBL" id="GAA4385550.1"/>
    </source>
</evidence>
<feature type="transmembrane region" description="Helical" evidence="2">
    <location>
        <begin position="159"/>
        <end position="178"/>
    </location>
</feature>
<feature type="region of interest" description="Disordered" evidence="1">
    <location>
        <begin position="1057"/>
        <end position="1235"/>
    </location>
</feature>
<dbReference type="Proteomes" id="UP001500642">
    <property type="component" value="Unassembled WGS sequence"/>
</dbReference>
<evidence type="ECO:0008006" key="5">
    <source>
        <dbReference type="Google" id="ProtNLM"/>
    </source>
</evidence>
<feature type="transmembrane region" description="Helical" evidence="2">
    <location>
        <begin position="12"/>
        <end position="39"/>
    </location>
</feature>
<feature type="compositionally biased region" description="Low complexity" evidence="1">
    <location>
        <begin position="1104"/>
        <end position="1133"/>
    </location>
</feature>
<feature type="transmembrane region" description="Helical" evidence="2">
    <location>
        <begin position="704"/>
        <end position="726"/>
    </location>
</feature>
<feature type="compositionally biased region" description="Gly residues" evidence="1">
    <location>
        <begin position="1069"/>
        <end position="1080"/>
    </location>
</feature>
<feature type="transmembrane region" description="Helical" evidence="2">
    <location>
        <begin position="241"/>
        <end position="260"/>
    </location>
</feature>
<feature type="transmembrane region" description="Helical" evidence="2">
    <location>
        <begin position="215"/>
        <end position="235"/>
    </location>
</feature>
<feature type="transmembrane region" description="Helical" evidence="2">
    <location>
        <begin position="347"/>
        <end position="369"/>
    </location>
</feature>
<feature type="transmembrane region" description="Helical" evidence="2">
    <location>
        <begin position="874"/>
        <end position="897"/>
    </location>
</feature>
<organism evidence="3 4">
    <name type="scientific">Brevibacterium pityocampae</name>
    <dbReference type="NCBI Taxonomy" id="506594"/>
    <lineage>
        <taxon>Bacteria</taxon>
        <taxon>Bacillati</taxon>
        <taxon>Actinomycetota</taxon>
        <taxon>Actinomycetes</taxon>
        <taxon>Micrococcales</taxon>
        <taxon>Brevibacteriaceae</taxon>
        <taxon>Brevibacterium</taxon>
    </lineage>
</organism>
<feature type="transmembrane region" description="Helical" evidence="2">
    <location>
        <begin position="987"/>
        <end position="1005"/>
    </location>
</feature>
<feature type="transmembrane region" description="Helical" evidence="2">
    <location>
        <begin position="677"/>
        <end position="698"/>
    </location>
</feature>